<evidence type="ECO:0000313" key="8">
    <source>
        <dbReference type="Proteomes" id="UP000030746"/>
    </source>
</evidence>
<keyword evidence="3 6" id="KW-0812">Transmembrane</keyword>
<dbReference type="InterPro" id="IPR051951">
    <property type="entry name" value="UNC-93_regulatory"/>
</dbReference>
<feature type="transmembrane region" description="Helical" evidence="6">
    <location>
        <begin position="210"/>
        <end position="233"/>
    </location>
</feature>
<dbReference type="CTD" id="20231460"/>
<dbReference type="EMBL" id="KB201656">
    <property type="protein sequence ID" value="ESO95511.1"/>
    <property type="molecule type" value="Genomic_DNA"/>
</dbReference>
<feature type="transmembrane region" description="Helical" evidence="6">
    <location>
        <begin position="295"/>
        <end position="315"/>
    </location>
</feature>
<gene>
    <name evidence="7" type="ORF">LOTGIDRAFT_117142</name>
</gene>
<protein>
    <recommendedName>
        <fullName evidence="9">Protein unc-93 homolog A</fullName>
    </recommendedName>
</protein>
<feature type="transmembrane region" description="Helical" evidence="6">
    <location>
        <begin position="405"/>
        <end position="434"/>
    </location>
</feature>
<reference evidence="7 8" key="1">
    <citation type="journal article" date="2013" name="Nature">
        <title>Insights into bilaterian evolution from three spiralian genomes.</title>
        <authorList>
            <person name="Simakov O."/>
            <person name="Marletaz F."/>
            <person name="Cho S.J."/>
            <person name="Edsinger-Gonzales E."/>
            <person name="Havlak P."/>
            <person name="Hellsten U."/>
            <person name="Kuo D.H."/>
            <person name="Larsson T."/>
            <person name="Lv J."/>
            <person name="Arendt D."/>
            <person name="Savage R."/>
            <person name="Osoegawa K."/>
            <person name="de Jong P."/>
            <person name="Grimwood J."/>
            <person name="Chapman J.A."/>
            <person name="Shapiro H."/>
            <person name="Aerts A."/>
            <person name="Otillar R.P."/>
            <person name="Terry A.Y."/>
            <person name="Boore J.L."/>
            <person name="Grigoriev I.V."/>
            <person name="Lindberg D.R."/>
            <person name="Seaver E.C."/>
            <person name="Weisblat D.A."/>
            <person name="Putnam N.H."/>
            <person name="Rokhsar D.S."/>
        </authorList>
    </citation>
    <scope>NUCLEOTIDE SEQUENCE [LARGE SCALE GENOMIC DNA]</scope>
</reference>
<dbReference type="AlphaFoldDB" id="V4APF4"/>
<evidence type="ECO:0000256" key="5">
    <source>
        <dbReference type="ARBA" id="ARBA00023136"/>
    </source>
</evidence>
<name>V4APF4_LOTGI</name>
<evidence type="ECO:0008006" key="9">
    <source>
        <dbReference type="Google" id="ProtNLM"/>
    </source>
</evidence>
<accession>V4APF4</accession>
<dbReference type="HOGENOM" id="CLU_025356_1_1_1"/>
<dbReference type="PANTHER" id="PTHR19444:SF13">
    <property type="entry name" value="PROTEIN UNC-93 HOMOLOG A"/>
    <property type="match status" value="1"/>
</dbReference>
<sequence>MSTIEADLKKKTYIEGKELRNTAIISVSFMVVFTAHIALQNLQSSLHEEEQLGVIALSCLYGAIIFSGILAPTFIGAIGAKGCIIASWVGHLIYTSANFYPTWATLIPASILLGLFFGPLWTSQSLYISACAYSYSGSTDESPYSVLSKLNGLFFMMYETTQITGNLISSLVLQHSTYNMSDANITKYCGPHDCPGHINSTDIEEPDEELFHLLLGIFLSLEMIGLFITIVFLNSLPKSDWTLSKSVKESMASCFVTLVKSEIIFLVPFIMFQAMEQAILLGDFTKAYISCPLGIHMVGFVMACYGASTATFAFVFSRLAKYTGRYLLFFMAFATNMALLVFLYFWIPSNDSPVLIFTIPTIWGIAESIWQTQSSSLIALLFSDKKEPAFANYHTWKAVGFTITFIYGSFLCVSVKLIIAASLLGIGFVLYVFVEIRIYRKEKASLRGPPQRSSSASS</sequence>
<dbReference type="GeneID" id="20231460"/>
<dbReference type="OrthoDB" id="78663at2759"/>
<keyword evidence="4 6" id="KW-1133">Transmembrane helix</keyword>
<keyword evidence="5 6" id="KW-0472">Membrane</keyword>
<proteinExistence type="inferred from homology"/>
<keyword evidence="8" id="KW-1185">Reference proteome</keyword>
<evidence type="ECO:0000256" key="2">
    <source>
        <dbReference type="ARBA" id="ARBA00009172"/>
    </source>
</evidence>
<feature type="transmembrane region" description="Helical" evidence="6">
    <location>
        <begin position="327"/>
        <end position="347"/>
    </location>
</feature>
<comment type="subcellular location">
    <subcellularLocation>
        <location evidence="1">Membrane</location>
        <topology evidence="1">Multi-pass membrane protein</topology>
    </subcellularLocation>
</comment>
<dbReference type="Pfam" id="PF05978">
    <property type="entry name" value="UNC-93"/>
    <property type="match status" value="1"/>
</dbReference>
<feature type="transmembrane region" description="Helical" evidence="6">
    <location>
        <begin position="99"/>
        <end position="117"/>
    </location>
</feature>
<feature type="transmembrane region" description="Helical" evidence="6">
    <location>
        <begin position="254"/>
        <end position="275"/>
    </location>
</feature>
<dbReference type="PANTHER" id="PTHR19444">
    <property type="entry name" value="UNC-93 RELATED"/>
    <property type="match status" value="1"/>
</dbReference>
<feature type="transmembrane region" description="Helical" evidence="6">
    <location>
        <begin position="21"/>
        <end position="39"/>
    </location>
</feature>
<evidence type="ECO:0000256" key="3">
    <source>
        <dbReference type="ARBA" id="ARBA00022692"/>
    </source>
</evidence>
<evidence type="ECO:0000256" key="1">
    <source>
        <dbReference type="ARBA" id="ARBA00004141"/>
    </source>
</evidence>
<dbReference type="InterPro" id="IPR010291">
    <property type="entry name" value="Ion_channel_UNC-93"/>
</dbReference>
<feature type="transmembrane region" description="Helical" evidence="6">
    <location>
        <begin position="51"/>
        <end position="78"/>
    </location>
</feature>
<comment type="similarity">
    <text evidence="2">Belongs to the unc-93 family.</text>
</comment>
<dbReference type="OMA" id="TYMYSWE"/>
<evidence type="ECO:0000313" key="7">
    <source>
        <dbReference type="EMBL" id="ESO95511.1"/>
    </source>
</evidence>
<dbReference type="Gene3D" id="1.20.1250.20">
    <property type="entry name" value="MFS general substrate transporter like domains"/>
    <property type="match status" value="1"/>
</dbReference>
<dbReference type="RefSeq" id="XP_009054013.1">
    <property type="nucleotide sequence ID" value="XM_009055765.1"/>
</dbReference>
<dbReference type="SUPFAM" id="SSF103473">
    <property type="entry name" value="MFS general substrate transporter"/>
    <property type="match status" value="1"/>
</dbReference>
<organism evidence="7 8">
    <name type="scientific">Lottia gigantea</name>
    <name type="common">Giant owl limpet</name>
    <dbReference type="NCBI Taxonomy" id="225164"/>
    <lineage>
        <taxon>Eukaryota</taxon>
        <taxon>Metazoa</taxon>
        <taxon>Spiralia</taxon>
        <taxon>Lophotrochozoa</taxon>
        <taxon>Mollusca</taxon>
        <taxon>Gastropoda</taxon>
        <taxon>Patellogastropoda</taxon>
        <taxon>Lottioidea</taxon>
        <taxon>Lottiidae</taxon>
        <taxon>Lottia</taxon>
    </lineage>
</organism>
<dbReference type="Proteomes" id="UP000030746">
    <property type="component" value="Unassembled WGS sequence"/>
</dbReference>
<dbReference type="GO" id="GO:0016020">
    <property type="term" value="C:membrane"/>
    <property type="evidence" value="ECO:0007669"/>
    <property type="project" value="UniProtKB-SubCell"/>
</dbReference>
<dbReference type="InterPro" id="IPR036259">
    <property type="entry name" value="MFS_trans_sf"/>
</dbReference>
<evidence type="ECO:0000256" key="6">
    <source>
        <dbReference type="SAM" id="Phobius"/>
    </source>
</evidence>
<dbReference type="KEGG" id="lgi:LOTGIDRAFT_117142"/>
<evidence type="ECO:0000256" key="4">
    <source>
        <dbReference type="ARBA" id="ARBA00022989"/>
    </source>
</evidence>